<dbReference type="VEuPathDB" id="PlasmoDB:PmUG01_05018600"/>
<dbReference type="KEGG" id="pmal:PMUG01_05018600"/>
<dbReference type="EMBL" id="FLQW01000226">
    <property type="protein sequence ID" value="SBS82685.1"/>
    <property type="molecule type" value="Genomic_DNA"/>
</dbReference>
<dbReference type="OMA" id="RYFHYLK"/>
<dbReference type="Proteomes" id="UP000219813">
    <property type="component" value="Chromosome 5"/>
</dbReference>
<sequence length="215" mass="25065">MRGKQFYIYLSIYLLSITFLYCNCAKVKKNKKLRSLLKSLTERVDTNDGENEYARLTQTPIVNMKLSKTNFKTSLQNTLVESYAEKVKEFISKTNYEINKEKNILDEIKNSNYNLNKVNSLLSIKSKNNDKSNGDNKLRNIFFHYLEDYDEDFGLSFFPVYKTFKSNLSHFNNNLGNSLLPHELLDKGLLSSKSFSKNSSRNLFFPERGDIKLKV</sequence>
<reference evidence="2" key="1">
    <citation type="submission" date="2016-05" db="EMBL/GenBank/DDBJ databases">
        <authorList>
            <person name="Lavstsen T."/>
            <person name="Jespersen J.S."/>
        </authorList>
    </citation>
    <scope>NUCLEOTIDE SEQUENCE [LARGE SCALE GENOMIC DNA]</scope>
</reference>
<feature type="transmembrane region" description="Helical" evidence="1">
    <location>
        <begin position="6"/>
        <end position="24"/>
    </location>
</feature>
<name>A0A1A8VV28_PLAMA</name>
<keyword evidence="1" id="KW-0812">Transmembrane</keyword>
<keyword evidence="1" id="KW-0472">Membrane</keyword>
<evidence type="ECO:0000313" key="4">
    <source>
        <dbReference type="Proteomes" id="UP000078597"/>
    </source>
</evidence>
<dbReference type="EMBL" id="LT594626">
    <property type="protein sequence ID" value="SBT87324.1"/>
    <property type="molecule type" value="Genomic_DNA"/>
</dbReference>
<dbReference type="AlphaFoldDB" id="A0A1A8VV28"/>
<dbReference type="OrthoDB" id="371412at2759"/>
<dbReference type="GeneID" id="39867228"/>
<evidence type="ECO:0000313" key="3">
    <source>
        <dbReference type="EMBL" id="SBT87324.1"/>
    </source>
</evidence>
<dbReference type="RefSeq" id="XP_028860333.1">
    <property type="nucleotide sequence ID" value="XM_029003382.1"/>
</dbReference>
<evidence type="ECO:0000313" key="2">
    <source>
        <dbReference type="EMBL" id="SBS82685.1"/>
    </source>
</evidence>
<organism evidence="2 4">
    <name type="scientific">Plasmodium malariae</name>
    <dbReference type="NCBI Taxonomy" id="5858"/>
    <lineage>
        <taxon>Eukaryota</taxon>
        <taxon>Sar</taxon>
        <taxon>Alveolata</taxon>
        <taxon>Apicomplexa</taxon>
        <taxon>Aconoidasida</taxon>
        <taxon>Haemosporida</taxon>
        <taxon>Plasmodiidae</taxon>
        <taxon>Plasmodium</taxon>
        <taxon>Plasmodium (Plasmodium)</taxon>
    </lineage>
</organism>
<evidence type="ECO:0000256" key="1">
    <source>
        <dbReference type="SAM" id="Phobius"/>
    </source>
</evidence>
<keyword evidence="5" id="KW-1185">Reference proteome</keyword>
<protein>
    <submittedName>
        <fullName evidence="2">Uncharacterized protein</fullName>
    </submittedName>
</protein>
<evidence type="ECO:0000313" key="5">
    <source>
        <dbReference type="Proteomes" id="UP000219813"/>
    </source>
</evidence>
<keyword evidence="1" id="KW-1133">Transmembrane helix</keyword>
<accession>A0A1A8VV28</accession>
<reference evidence="4" key="2">
    <citation type="submission" date="2016-05" db="EMBL/GenBank/DDBJ databases">
        <authorList>
            <person name="Naeem Raeece"/>
        </authorList>
    </citation>
    <scope>NUCLEOTIDE SEQUENCE [LARGE SCALE GENOMIC DNA]</scope>
</reference>
<dbReference type="Proteomes" id="UP000078597">
    <property type="component" value="Unassembled WGS sequence"/>
</dbReference>
<reference evidence="3 5" key="3">
    <citation type="submission" date="2016-06" db="EMBL/GenBank/DDBJ databases">
        <authorList>
            <consortium name="Pathogen Informatics"/>
        </authorList>
    </citation>
    <scope>NUCLEOTIDE SEQUENCE [LARGE SCALE GENOMIC DNA]</scope>
</reference>
<gene>
    <name evidence="3" type="primary">PmUG01_05018600</name>
    <name evidence="2" type="ORF">PMALA_004210</name>
    <name evidence="3" type="ORF">PMUG01_05018600</name>
</gene>
<proteinExistence type="predicted"/>